<dbReference type="EMBL" id="CM017877">
    <property type="protein sequence ID" value="KAG1346319.1"/>
    <property type="molecule type" value="Genomic_DNA"/>
</dbReference>
<protein>
    <submittedName>
        <fullName evidence="1">Uncharacterized protein</fullName>
    </submittedName>
</protein>
<gene>
    <name evidence="1" type="ORF">COCNU_06G001480</name>
</gene>
<comment type="caution">
    <text evidence="1">The sequence shown here is derived from an EMBL/GenBank/DDBJ whole genome shotgun (WGS) entry which is preliminary data.</text>
</comment>
<evidence type="ECO:0000313" key="1">
    <source>
        <dbReference type="EMBL" id="KAG1346319.1"/>
    </source>
</evidence>
<evidence type="ECO:0000313" key="2">
    <source>
        <dbReference type="Proteomes" id="UP000797356"/>
    </source>
</evidence>
<keyword evidence="2" id="KW-1185">Reference proteome</keyword>
<accession>A0A8K0I9X7</accession>
<organism evidence="1 2">
    <name type="scientific">Cocos nucifera</name>
    <name type="common">Coconut palm</name>
    <dbReference type="NCBI Taxonomy" id="13894"/>
    <lineage>
        <taxon>Eukaryota</taxon>
        <taxon>Viridiplantae</taxon>
        <taxon>Streptophyta</taxon>
        <taxon>Embryophyta</taxon>
        <taxon>Tracheophyta</taxon>
        <taxon>Spermatophyta</taxon>
        <taxon>Magnoliopsida</taxon>
        <taxon>Liliopsida</taxon>
        <taxon>Arecaceae</taxon>
        <taxon>Arecoideae</taxon>
        <taxon>Cocoseae</taxon>
        <taxon>Attaleinae</taxon>
        <taxon>Cocos</taxon>
    </lineage>
</organism>
<proteinExistence type="predicted"/>
<dbReference type="AlphaFoldDB" id="A0A8K0I9X7"/>
<sequence>MIGRKSCDSISSCFLMERASTNHLIGMESHANAKFQNKGGWPKGFYRTSFDVPRLGKLNLEEVKENQAERCKSDMGTSTSCRKMVCRDDSEIGTSHDSLLDHGDIDVSEQNELKKYAEVLKGSHASAKVKKRSASLSYF</sequence>
<dbReference type="Proteomes" id="UP000797356">
    <property type="component" value="Chromosome 6"/>
</dbReference>
<reference evidence="1" key="1">
    <citation type="journal article" date="2017" name="Gigascience">
        <title>The genome draft of coconut (Cocos nucifera).</title>
        <authorList>
            <person name="Xiao Y."/>
            <person name="Xu P."/>
            <person name="Fan H."/>
            <person name="Baudouin L."/>
            <person name="Xia W."/>
            <person name="Bocs S."/>
            <person name="Xu J."/>
            <person name="Li Q."/>
            <person name="Guo A."/>
            <person name="Zhou L."/>
            <person name="Li J."/>
            <person name="Wu Y."/>
            <person name="Ma Z."/>
            <person name="Armero A."/>
            <person name="Issali A.E."/>
            <person name="Liu N."/>
            <person name="Peng M."/>
            <person name="Yang Y."/>
        </authorList>
    </citation>
    <scope>NUCLEOTIDE SEQUENCE</scope>
    <source>
        <tissue evidence="1">Spear leaf of Hainan Tall coconut</tissue>
    </source>
</reference>
<reference evidence="1" key="2">
    <citation type="submission" date="2019-07" db="EMBL/GenBank/DDBJ databases">
        <authorList>
            <person name="Yang Y."/>
            <person name="Bocs S."/>
            <person name="Baudouin L."/>
        </authorList>
    </citation>
    <scope>NUCLEOTIDE SEQUENCE</scope>
    <source>
        <tissue evidence="1">Spear leaf of Hainan Tall coconut</tissue>
    </source>
</reference>
<name>A0A8K0I9X7_COCNU</name>